<reference evidence="2" key="1">
    <citation type="submission" date="2020-03" db="EMBL/GenBank/DDBJ databases">
        <authorList>
            <person name="Weist P."/>
        </authorList>
    </citation>
    <scope>NUCLEOTIDE SEQUENCE</scope>
</reference>
<feature type="region of interest" description="Disordered" evidence="1">
    <location>
        <begin position="1"/>
        <end position="68"/>
    </location>
</feature>
<dbReference type="AlphaFoldDB" id="A0A9N7UUW1"/>
<organism evidence="2 3">
    <name type="scientific">Pleuronectes platessa</name>
    <name type="common">European plaice</name>
    <dbReference type="NCBI Taxonomy" id="8262"/>
    <lineage>
        <taxon>Eukaryota</taxon>
        <taxon>Metazoa</taxon>
        <taxon>Chordata</taxon>
        <taxon>Craniata</taxon>
        <taxon>Vertebrata</taxon>
        <taxon>Euteleostomi</taxon>
        <taxon>Actinopterygii</taxon>
        <taxon>Neopterygii</taxon>
        <taxon>Teleostei</taxon>
        <taxon>Neoteleostei</taxon>
        <taxon>Acanthomorphata</taxon>
        <taxon>Carangaria</taxon>
        <taxon>Pleuronectiformes</taxon>
        <taxon>Pleuronectoidei</taxon>
        <taxon>Pleuronectidae</taxon>
        <taxon>Pleuronectes</taxon>
    </lineage>
</organism>
<feature type="compositionally biased region" description="Basic residues" evidence="1">
    <location>
        <begin position="20"/>
        <end position="32"/>
    </location>
</feature>
<name>A0A9N7UUW1_PLEPL</name>
<evidence type="ECO:0000256" key="1">
    <source>
        <dbReference type="SAM" id="MobiDB-lite"/>
    </source>
</evidence>
<evidence type="ECO:0000313" key="3">
    <source>
        <dbReference type="Proteomes" id="UP001153269"/>
    </source>
</evidence>
<sequence length="68" mass="7493">MLRKPPGTVAMDTGGGRGAAQRKRKCQSRRKWYCPEDPEQRAEDGLINSHLPETSIGTPSTLQILKDG</sequence>
<dbReference type="Proteomes" id="UP001153269">
    <property type="component" value="Unassembled WGS sequence"/>
</dbReference>
<keyword evidence="3" id="KW-1185">Reference proteome</keyword>
<dbReference type="EMBL" id="CADEAL010001932">
    <property type="protein sequence ID" value="CAB1436727.1"/>
    <property type="molecule type" value="Genomic_DNA"/>
</dbReference>
<proteinExistence type="predicted"/>
<evidence type="ECO:0000313" key="2">
    <source>
        <dbReference type="EMBL" id="CAB1436727.1"/>
    </source>
</evidence>
<accession>A0A9N7UUW1</accession>
<comment type="caution">
    <text evidence="2">The sequence shown here is derived from an EMBL/GenBank/DDBJ whole genome shotgun (WGS) entry which is preliminary data.</text>
</comment>
<protein>
    <submittedName>
        <fullName evidence="2">Uncharacterized protein</fullName>
    </submittedName>
</protein>
<gene>
    <name evidence="2" type="ORF">PLEPLA_LOCUS24760</name>
</gene>
<feature type="compositionally biased region" description="Polar residues" evidence="1">
    <location>
        <begin position="51"/>
        <end position="68"/>
    </location>
</feature>